<comment type="caution">
    <text evidence="4">The sequence shown here is derived from an EMBL/GenBank/DDBJ whole genome shotgun (WGS) entry which is preliminary data.</text>
</comment>
<keyword evidence="3" id="KW-0732">Signal</keyword>
<evidence type="ECO:0000313" key="4">
    <source>
        <dbReference type="EMBL" id="KAL2911788.1"/>
    </source>
</evidence>
<feature type="transmembrane region" description="Helical" evidence="2">
    <location>
        <begin position="283"/>
        <end position="304"/>
    </location>
</feature>
<feature type="transmembrane region" description="Helical" evidence="2">
    <location>
        <begin position="394"/>
        <end position="411"/>
    </location>
</feature>
<accession>A0ABR4MWZ2</accession>
<dbReference type="EMBL" id="JADGIZ020000087">
    <property type="protein sequence ID" value="KAL2911788.1"/>
    <property type="molecule type" value="Genomic_DNA"/>
</dbReference>
<reference evidence="4 5" key="1">
    <citation type="submission" date="2023-09" db="EMBL/GenBank/DDBJ databases">
        <title>Pangenome analysis of Batrachochytrium dendrobatidis and related Chytrids.</title>
        <authorList>
            <person name="Yacoub M.N."/>
            <person name="Stajich J.E."/>
            <person name="James T.Y."/>
        </authorList>
    </citation>
    <scope>NUCLEOTIDE SEQUENCE [LARGE SCALE GENOMIC DNA]</scope>
    <source>
        <strain evidence="4 5">JEL0888</strain>
    </source>
</reference>
<feature type="region of interest" description="Disordered" evidence="1">
    <location>
        <begin position="22"/>
        <end position="71"/>
    </location>
</feature>
<protein>
    <submittedName>
        <fullName evidence="4">Uncharacterized protein</fullName>
    </submittedName>
</protein>
<feature type="compositionally biased region" description="Low complexity" evidence="1">
    <location>
        <begin position="310"/>
        <end position="321"/>
    </location>
</feature>
<evidence type="ECO:0000313" key="5">
    <source>
        <dbReference type="Proteomes" id="UP001527925"/>
    </source>
</evidence>
<dbReference type="Proteomes" id="UP001527925">
    <property type="component" value="Unassembled WGS sequence"/>
</dbReference>
<feature type="compositionally biased region" description="Low complexity" evidence="1">
    <location>
        <begin position="141"/>
        <end position="156"/>
    </location>
</feature>
<feature type="chain" id="PRO_5046146100" evidence="3">
    <location>
        <begin position="20"/>
        <end position="434"/>
    </location>
</feature>
<evidence type="ECO:0000256" key="3">
    <source>
        <dbReference type="SAM" id="SignalP"/>
    </source>
</evidence>
<feature type="transmembrane region" description="Helical" evidence="2">
    <location>
        <begin position="180"/>
        <end position="198"/>
    </location>
</feature>
<name>A0ABR4MWZ2_9FUNG</name>
<keyword evidence="2" id="KW-0472">Membrane</keyword>
<evidence type="ECO:0000256" key="1">
    <source>
        <dbReference type="SAM" id="MobiDB-lite"/>
    </source>
</evidence>
<keyword evidence="2" id="KW-1133">Transmembrane helix</keyword>
<proteinExistence type="predicted"/>
<evidence type="ECO:0000256" key="2">
    <source>
        <dbReference type="SAM" id="Phobius"/>
    </source>
</evidence>
<keyword evidence="5" id="KW-1185">Reference proteome</keyword>
<feature type="transmembrane region" description="Helical" evidence="2">
    <location>
        <begin position="240"/>
        <end position="263"/>
    </location>
</feature>
<feature type="compositionally biased region" description="Low complexity" evidence="1">
    <location>
        <begin position="38"/>
        <end position="68"/>
    </location>
</feature>
<gene>
    <name evidence="4" type="ORF">HK105_208721</name>
</gene>
<feature type="signal peptide" evidence="3">
    <location>
        <begin position="1"/>
        <end position="19"/>
    </location>
</feature>
<sequence length="434" mass="45814">MHRSAPALVVALLAGVAAAQGPEIPAMDSPTPTKIETSTRMPTTSPTSTTSSTSTPPRTTPPRTIISLPLPPIPTLERTLSLPIPTLERTISLPLPSRFPIPTIAQTASAAEPTVAARTWSIPLPTVLPIPTVFPTWAAGSARTTTTTTTTTGSRTMLPPTAPPVPTFKPAMSGSDAAHAAHALALGVLACAWCLLAARGYRAAADDDDDDTLKPSDMLNEEEQDAVIDNLKKSDDNSNLVFKIMFTLLSWSFAFGYVVSLLYPTDPSEEALLPSERTHPRLFVMSLCVSLAVTTLSPVLMFVVTPVAEPAPEPASETPVSKTAAKRQRRASRGGSSSSSTPQRVLPPTAFNPLSLRESPTPLTKAFYAAVLVAAVPLASMLAASGLALGNTELSFWGLPVINVIVVGFATREMARVHGQIGTLEDKKYKLKGV</sequence>
<feature type="transmembrane region" description="Helical" evidence="2">
    <location>
        <begin position="366"/>
        <end position="388"/>
    </location>
</feature>
<keyword evidence="2" id="KW-0812">Transmembrane</keyword>
<feature type="region of interest" description="Disordered" evidence="1">
    <location>
        <begin position="310"/>
        <end position="357"/>
    </location>
</feature>
<organism evidence="4 5">
    <name type="scientific">Polyrhizophydium stewartii</name>
    <dbReference type="NCBI Taxonomy" id="2732419"/>
    <lineage>
        <taxon>Eukaryota</taxon>
        <taxon>Fungi</taxon>
        <taxon>Fungi incertae sedis</taxon>
        <taxon>Chytridiomycota</taxon>
        <taxon>Chytridiomycota incertae sedis</taxon>
        <taxon>Chytridiomycetes</taxon>
        <taxon>Rhizophydiales</taxon>
        <taxon>Rhizophydiales incertae sedis</taxon>
        <taxon>Polyrhizophydium</taxon>
    </lineage>
</organism>
<feature type="region of interest" description="Disordered" evidence="1">
    <location>
        <begin position="141"/>
        <end position="160"/>
    </location>
</feature>